<feature type="compositionally biased region" description="Basic residues" evidence="1">
    <location>
        <begin position="1"/>
        <end position="76"/>
    </location>
</feature>
<accession>A0A6C0BPM7</accession>
<reference evidence="2" key="1">
    <citation type="journal article" date="2020" name="Nature">
        <title>Giant virus diversity and host interactions through global metagenomics.</title>
        <authorList>
            <person name="Schulz F."/>
            <person name="Roux S."/>
            <person name="Paez-Espino D."/>
            <person name="Jungbluth S."/>
            <person name="Walsh D.A."/>
            <person name="Denef V.J."/>
            <person name="McMahon K.D."/>
            <person name="Konstantinidis K.T."/>
            <person name="Eloe-Fadrosh E.A."/>
            <person name="Kyrpides N.C."/>
            <person name="Woyke T."/>
        </authorList>
    </citation>
    <scope>NUCLEOTIDE SEQUENCE</scope>
    <source>
        <strain evidence="2">GVMAG-M-3300018080-19</strain>
    </source>
</reference>
<proteinExistence type="predicted"/>
<dbReference type="EMBL" id="MN739212">
    <property type="protein sequence ID" value="QHS93932.1"/>
    <property type="molecule type" value="Genomic_DNA"/>
</dbReference>
<dbReference type="AlphaFoldDB" id="A0A6C0BPM7"/>
<organism evidence="2">
    <name type="scientific">viral metagenome</name>
    <dbReference type="NCBI Taxonomy" id="1070528"/>
    <lineage>
        <taxon>unclassified sequences</taxon>
        <taxon>metagenomes</taxon>
        <taxon>organismal metagenomes</taxon>
    </lineage>
</organism>
<sequence>MPPKKKSKRGRSKSPKRCPKGCTKVTKRKKSPKKTKRRKSPKKTKRSTSPKKTKRSKSPKKTKRSKSPKKTTKRAKVMRDTFTMSQLKQINAAGGGISKAGDTKASLARRIAKSPASWAVAAALLVGGVMVARKQQKQWKEPAGLLKLEPKMKPALREGLVAAAAKRGEQKCKDGEYDLYKCTTRLPCFKNNYCYDLSGTMGEHRKR</sequence>
<feature type="region of interest" description="Disordered" evidence="1">
    <location>
        <begin position="1"/>
        <end position="86"/>
    </location>
</feature>
<name>A0A6C0BPM7_9ZZZZ</name>
<protein>
    <submittedName>
        <fullName evidence="2">Uncharacterized protein</fullName>
    </submittedName>
</protein>
<evidence type="ECO:0000313" key="2">
    <source>
        <dbReference type="EMBL" id="QHS93932.1"/>
    </source>
</evidence>
<evidence type="ECO:0000256" key="1">
    <source>
        <dbReference type="SAM" id="MobiDB-lite"/>
    </source>
</evidence>